<dbReference type="OrthoDB" id="2742096at2759"/>
<dbReference type="HOGENOM" id="CLU_056201_0_0_1"/>
<dbReference type="EMBL" id="KE504143">
    <property type="protein sequence ID" value="EPT01259.1"/>
    <property type="molecule type" value="Genomic_DNA"/>
</dbReference>
<proteinExistence type="predicted"/>
<dbReference type="STRING" id="743788.S8EDH8"/>
<dbReference type="InterPro" id="IPR014752">
    <property type="entry name" value="Arrestin-like_C"/>
</dbReference>
<accession>S8EDH8</accession>
<dbReference type="SUPFAM" id="SSF81296">
    <property type="entry name" value="E set domains"/>
    <property type="match status" value="1"/>
</dbReference>
<protein>
    <recommendedName>
        <fullName evidence="3">Arrestin-like N-terminal domain-containing protein</fullName>
    </recommendedName>
</protein>
<organism evidence="1 2">
    <name type="scientific">Fomitopsis schrenkii</name>
    <name type="common">Brown rot fungus</name>
    <dbReference type="NCBI Taxonomy" id="2126942"/>
    <lineage>
        <taxon>Eukaryota</taxon>
        <taxon>Fungi</taxon>
        <taxon>Dikarya</taxon>
        <taxon>Basidiomycota</taxon>
        <taxon>Agaricomycotina</taxon>
        <taxon>Agaricomycetes</taxon>
        <taxon>Polyporales</taxon>
        <taxon>Fomitopsis</taxon>
    </lineage>
</organism>
<evidence type="ECO:0008006" key="3">
    <source>
        <dbReference type="Google" id="ProtNLM"/>
    </source>
</evidence>
<dbReference type="Proteomes" id="UP000015241">
    <property type="component" value="Unassembled WGS sequence"/>
</dbReference>
<name>S8EDH8_FOMSC</name>
<dbReference type="InterPro" id="IPR014756">
    <property type="entry name" value="Ig_E-set"/>
</dbReference>
<dbReference type="InParanoid" id="S8EDH8"/>
<evidence type="ECO:0000313" key="2">
    <source>
        <dbReference type="Proteomes" id="UP000015241"/>
    </source>
</evidence>
<dbReference type="Gene3D" id="2.60.40.640">
    <property type="match status" value="1"/>
</dbReference>
<reference evidence="1 2" key="1">
    <citation type="journal article" date="2012" name="Science">
        <title>The Paleozoic origin of enzymatic lignin decomposition reconstructed from 31 fungal genomes.</title>
        <authorList>
            <person name="Floudas D."/>
            <person name="Binder M."/>
            <person name="Riley R."/>
            <person name="Barry K."/>
            <person name="Blanchette R.A."/>
            <person name="Henrissat B."/>
            <person name="Martinez A.T."/>
            <person name="Otillar R."/>
            <person name="Spatafora J.W."/>
            <person name="Yadav J.S."/>
            <person name="Aerts A."/>
            <person name="Benoit I."/>
            <person name="Boyd A."/>
            <person name="Carlson A."/>
            <person name="Copeland A."/>
            <person name="Coutinho P.M."/>
            <person name="de Vries R.P."/>
            <person name="Ferreira P."/>
            <person name="Findley K."/>
            <person name="Foster B."/>
            <person name="Gaskell J."/>
            <person name="Glotzer D."/>
            <person name="Gorecki P."/>
            <person name="Heitman J."/>
            <person name="Hesse C."/>
            <person name="Hori C."/>
            <person name="Igarashi K."/>
            <person name="Jurgens J.A."/>
            <person name="Kallen N."/>
            <person name="Kersten P."/>
            <person name="Kohler A."/>
            <person name="Kuees U."/>
            <person name="Kumar T.K.A."/>
            <person name="Kuo A."/>
            <person name="LaButti K."/>
            <person name="Larrondo L.F."/>
            <person name="Lindquist E."/>
            <person name="Ling A."/>
            <person name="Lombard V."/>
            <person name="Lucas S."/>
            <person name="Lundell T."/>
            <person name="Martin R."/>
            <person name="McLaughlin D.J."/>
            <person name="Morgenstern I."/>
            <person name="Morin E."/>
            <person name="Murat C."/>
            <person name="Nagy L.G."/>
            <person name="Nolan M."/>
            <person name="Ohm R.A."/>
            <person name="Patyshakuliyeva A."/>
            <person name="Rokas A."/>
            <person name="Ruiz-Duenas F.J."/>
            <person name="Sabat G."/>
            <person name="Salamov A."/>
            <person name="Samejima M."/>
            <person name="Schmutz J."/>
            <person name="Slot J.C."/>
            <person name="St John F."/>
            <person name="Stenlid J."/>
            <person name="Sun H."/>
            <person name="Sun S."/>
            <person name="Syed K."/>
            <person name="Tsang A."/>
            <person name="Wiebenga A."/>
            <person name="Young D."/>
            <person name="Pisabarro A."/>
            <person name="Eastwood D.C."/>
            <person name="Martin F."/>
            <person name="Cullen D."/>
            <person name="Grigoriev I.V."/>
            <person name="Hibbett D.S."/>
        </authorList>
    </citation>
    <scope>NUCLEOTIDE SEQUENCE</scope>
    <source>
        <strain evidence="2">FP-58527</strain>
    </source>
</reference>
<dbReference type="AlphaFoldDB" id="S8EDH8"/>
<gene>
    <name evidence="1" type="ORF">FOMPIDRAFT_44679</name>
</gene>
<sequence>MATTIQLILDHRTFYAGSPVSGAVALDFRLIQKEGVESVHIRMTGHYHSEQRNGDNSIVSHGFTFMEYLKPVWTRGEVYPPPDSDILTLPWEIPLLQDMPPTFSAYVRNCHVSVKYSLHVIGSRPGLFKLNKEIKRNLIIFPNASASVPVQTQLNYGWDGPWRAVAARDRLSKFIFWGRDIDTDITIHFIVPDIDTVPVYTLIPFTITVTTLSHPLPQEYDGKLWPNLPCLEEAFAFNLREKIVFKTARFTHHVSQDLRQQMGGAEFDEKDREWIPSKDGSGRWKREMTLKSNLRLQCPPTFVWKQRGTVRLAVSVCCPPLIRAGQFHSPAAFIAV</sequence>
<evidence type="ECO:0000313" key="1">
    <source>
        <dbReference type="EMBL" id="EPT01259.1"/>
    </source>
</evidence>
<keyword evidence="2" id="KW-1185">Reference proteome</keyword>